<evidence type="ECO:0000259" key="5">
    <source>
        <dbReference type="PROSITE" id="PS50975"/>
    </source>
</evidence>
<organism evidence="6">
    <name type="scientific">Sulfobacillus thermotolerans</name>
    <dbReference type="NCBI Taxonomy" id="338644"/>
    <lineage>
        <taxon>Bacteria</taxon>
        <taxon>Bacillati</taxon>
        <taxon>Bacillota</taxon>
        <taxon>Clostridia</taxon>
        <taxon>Eubacteriales</taxon>
        <taxon>Clostridiales Family XVII. Incertae Sedis</taxon>
        <taxon>Sulfobacillus</taxon>
    </lineage>
</organism>
<dbReference type="GO" id="GO:0005524">
    <property type="term" value="F:ATP binding"/>
    <property type="evidence" value="ECO:0007669"/>
    <property type="project" value="UniProtKB-UniRule"/>
</dbReference>
<evidence type="ECO:0000256" key="3">
    <source>
        <dbReference type="ARBA" id="ARBA00022840"/>
    </source>
</evidence>
<keyword evidence="3 4" id="KW-0067">ATP-binding</keyword>
<dbReference type="PANTHER" id="PTHR43585">
    <property type="entry name" value="FUMIPYRROLE BIOSYNTHESIS PROTEIN C"/>
    <property type="match status" value="1"/>
</dbReference>
<dbReference type="InterPro" id="IPR052032">
    <property type="entry name" value="ATP-dep_AA_Ligase"/>
</dbReference>
<dbReference type="AlphaFoldDB" id="G5CJ35"/>
<dbReference type="Gene3D" id="3.40.50.20">
    <property type="match status" value="1"/>
</dbReference>
<geneLocation type="plasmid" evidence="6">
    <name>pL15</name>
</geneLocation>
<evidence type="ECO:0000313" key="6">
    <source>
        <dbReference type="EMBL" id="AEP14312.1"/>
    </source>
</evidence>
<proteinExistence type="predicted"/>
<dbReference type="InterPro" id="IPR011761">
    <property type="entry name" value="ATP-grasp"/>
</dbReference>
<reference evidence="6" key="1">
    <citation type="journal article" date="2011" name="Appl. Environ. Microbiol.">
        <title>Two Large, Related, Cryptic Plasmids from Geographically Distinct Isolates of Sulfobacillus thermotolerans.</title>
        <authorList>
            <person name="Deane S.M."/>
            <person name="Rawlings D.E."/>
        </authorList>
    </citation>
    <scope>NUCLEOTIDE SEQUENCE</scope>
    <source>
        <strain evidence="6">L15</strain>
        <plasmid evidence="6">pL15</plasmid>
    </source>
</reference>
<evidence type="ECO:0000256" key="4">
    <source>
        <dbReference type="PROSITE-ProRule" id="PRU00409"/>
    </source>
</evidence>
<dbReference type="InterPro" id="IPR013815">
    <property type="entry name" value="ATP_grasp_subdomain_1"/>
</dbReference>
<dbReference type="GO" id="GO:0046872">
    <property type="term" value="F:metal ion binding"/>
    <property type="evidence" value="ECO:0007669"/>
    <property type="project" value="InterPro"/>
</dbReference>
<dbReference type="EMBL" id="JN119829">
    <property type="protein sequence ID" value="AEP14312.1"/>
    <property type="molecule type" value="Genomic_DNA"/>
</dbReference>
<dbReference type="SUPFAM" id="SSF56059">
    <property type="entry name" value="Glutathione synthetase ATP-binding domain-like"/>
    <property type="match status" value="1"/>
</dbReference>
<accession>G5CJ35</accession>
<dbReference type="Gene3D" id="3.30.1490.20">
    <property type="entry name" value="ATP-grasp fold, A domain"/>
    <property type="match status" value="1"/>
</dbReference>
<gene>
    <name evidence="6" type="primary">orfL65</name>
</gene>
<dbReference type="PANTHER" id="PTHR43585:SF2">
    <property type="entry name" value="ATP-GRASP ENZYME FSQD"/>
    <property type="match status" value="1"/>
</dbReference>
<evidence type="ECO:0000256" key="1">
    <source>
        <dbReference type="ARBA" id="ARBA00022598"/>
    </source>
</evidence>
<name>G5CJ35_9FIRM</name>
<sequence>MSVLILNRFPSRMARYKEWLWDFDGEINLFTSQRTLDEFDGFNVIQGYAHFQNNANVEIDAELLFQKAPFSHIVALDETEIVRAALLRQRFGINGQHYSSALAFRDKVLMKDQVCRAGVPTPKYLRVHHPLDVWDFITHYGYPVVLKPVDGFGSIGVKVVKSEQELRTILQDGLPSNYEVEQFVDGPMYTIDGLVIDRTVSFVSSTKYVNGCLDFDTTTGYVVLHPQSTLLSRFKEFITKVFSAMPTPDHCSFHCEVFLTSDDKIVFCEIACRTGGGMIDEAILRMYGVDLNGYQTRLECALPVPVLPQSQHIDKLFGTVMIPRQARTLVDLPMQLPFDWVELYMPNGKVGTQYTAPQSYLDNVGTIMVSGRNEAVVEDRLNEATAWFNEHVIWKD</sequence>
<protein>
    <submittedName>
        <fullName evidence="6">ATP-grasp superfamily putative amino acid ligase</fullName>
    </submittedName>
</protein>
<evidence type="ECO:0000256" key="2">
    <source>
        <dbReference type="ARBA" id="ARBA00022741"/>
    </source>
</evidence>
<dbReference type="GO" id="GO:0016874">
    <property type="term" value="F:ligase activity"/>
    <property type="evidence" value="ECO:0007669"/>
    <property type="project" value="UniProtKB-KW"/>
</dbReference>
<keyword evidence="2 4" id="KW-0547">Nucleotide-binding</keyword>
<dbReference type="Pfam" id="PF13535">
    <property type="entry name" value="ATP-grasp_4"/>
    <property type="match status" value="1"/>
</dbReference>
<keyword evidence="1 6" id="KW-0436">Ligase</keyword>
<dbReference type="PROSITE" id="PS50975">
    <property type="entry name" value="ATP_GRASP"/>
    <property type="match status" value="1"/>
</dbReference>
<keyword evidence="6" id="KW-0614">Plasmid</keyword>
<dbReference type="Gene3D" id="3.30.470.20">
    <property type="entry name" value="ATP-grasp fold, B domain"/>
    <property type="match status" value="1"/>
</dbReference>
<feature type="domain" description="ATP-grasp" evidence="5">
    <location>
        <begin position="111"/>
        <end position="300"/>
    </location>
</feature>